<keyword evidence="2" id="KW-0645">Protease</keyword>
<keyword evidence="2" id="KW-0378">Hydrolase</keyword>
<dbReference type="AlphaFoldDB" id="A0A225WMU3"/>
<dbReference type="Proteomes" id="UP000198211">
    <property type="component" value="Unassembled WGS sequence"/>
</dbReference>
<dbReference type="EMBL" id="NBNE01000584">
    <property type="protein sequence ID" value="OWZ18459.1"/>
    <property type="molecule type" value="Genomic_DNA"/>
</dbReference>
<dbReference type="GO" id="GO:0006508">
    <property type="term" value="P:proteolysis"/>
    <property type="evidence" value="ECO:0007669"/>
    <property type="project" value="UniProtKB-KW"/>
</dbReference>
<gene>
    <name evidence="2" type="ORF">PHMEG_0007444</name>
</gene>
<keyword evidence="3" id="KW-1185">Reference proteome</keyword>
<dbReference type="GO" id="GO:0008233">
    <property type="term" value="F:peptidase activity"/>
    <property type="evidence" value="ECO:0007669"/>
    <property type="project" value="UniProtKB-KW"/>
</dbReference>
<evidence type="ECO:0000313" key="3">
    <source>
        <dbReference type="Proteomes" id="UP000198211"/>
    </source>
</evidence>
<evidence type="ECO:0000256" key="1">
    <source>
        <dbReference type="SAM" id="MobiDB-lite"/>
    </source>
</evidence>
<name>A0A225WMU3_9STRA</name>
<proteinExistence type="predicted"/>
<comment type="caution">
    <text evidence="2">The sequence shown here is derived from an EMBL/GenBank/DDBJ whole genome shotgun (WGS) entry which is preliminary data.</text>
</comment>
<feature type="compositionally biased region" description="Polar residues" evidence="1">
    <location>
        <begin position="32"/>
        <end position="41"/>
    </location>
</feature>
<accession>A0A225WMU3</accession>
<feature type="compositionally biased region" description="Basic residues" evidence="1">
    <location>
        <begin position="82"/>
        <end position="96"/>
    </location>
</feature>
<feature type="region of interest" description="Disordered" evidence="1">
    <location>
        <begin position="1"/>
        <end position="119"/>
    </location>
</feature>
<protein>
    <submittedName>
        <fullName evidence="2">Eukaryotic/viral aspartic protease</fullName>
    </submittedName>
</protein>
<organism evidence="2 3">
    <name type="scientific">Phytophthora megakarya</name>
    <dbReference type="NCBI Taxonomy" id="4795"/>
    <lineage>
        <taxon>Eukaryota</taxon>
        <taxon>Sar</taxon>
        <taxon>Stramenopiles</taxon>
        <taxon>Oomycota</taxon>
        <taxon>Peronosporomycetes</taxon>
        <taxon>Peronosporales</taxon>
        <taxon>Peronosporaceae</taxon>
        <taxon>Phytophthora</taxon>
    </lineage>
</organism>
<reference evidence="3" key="1">
    <citation type="submission" date="2017-03" db="EMBL/GenBank/DDBJ databases">
        <title>Phytopthora megakarya and P. palmivora, two closely related causual agents of cacao black pod achieved similar genome size and gene model numbers by different mechanisms.</title>
        <authorList>
            <person name="Ali S."/>
            <person name="Shao J."/>
            <person name="Larry D.J."/>
            <person name="Kronmiller B."/>
            <person name="Shen D."/>
            <person name="Strem M.D."/>
            <person name="Melnick R.L."/>
            <person name="Guiltinan M.J."/>
            <person name="Tyler B.M."/>
            <person name="Meinhardt L.W."/>
            <person name="Bailey B.A."/>
        </authorList>
    </citation>
    <scope>NUCLEOTIDE SEQUENCE [LARGE SCALE GENOMIC DNA]</scope>
    <source>
        <strain evidence="3">zdho120</strain>
    </source>
</reference>
<sequence length="148" mass="16810">MVGQEPEAGAPSIERSSVASEIEERPVAWWSSEETFTTGHGTSDEREGYKEQFTFPMWLRPEPPDCEESQRPPSAKAENHPWKAKPAKRKPKKKKLRAPELDGESPSKPRGKNAGREYTAGEWEYALSRIKLFKKLEQNPILSSSRKS</sequence>
<evidence type="ECO:0000313" key="2">
    <source>
        <dbReference type="EMBL" id="OWZ18459.1"/>
    </source>
</evidence>